<dbReference type="OrthoDB" id="10505743at2759"/>
<name>A0A1J9R054_9EURO</name>
<protein>
    <submittedName>
        <fullName evidence="1">Uncharacterized protein</fullName>
    </submittedName>
</protein>
<dbReference type="EMBL" id="LGTZ01001420">
    <property type="protein sequence ID" value="OJD21420.1"/>
    <property type="molecule type" value="Genomic_DNA"/>
</dbReference>
<keyword evidence="2" id="KW-1185">Reference proteome</keyword>
<sequence length="242" mass="27445">MGPGPPFQDTIHDDINSGTIPPITLQIRLGFEEYSNAQGWIYRPLTSCHNVTCDFCATGRGFQFTNPSAFVDSWLQKHRSNLEVISTIFNLFTGFDEEEHDLMERIMQCVCQFLRNDAGRSCALEAALLLAILAGALSQVPLISRDDHECCYVTHQVHKEIFQRIRRLEVTVFDEVESILQKDMWEEHWISGACFLLLLVVYINTAYDSLDVHHKEAHGAHMAMAARKIFDAFHSVLSGEGI</sequence>
<dbReference type="VEuPathDB" id="FungiDB:ACJ73_07239"/>
<gene>
    <name evidence="1" type="ORF">ACJ73_07239</name>
</gene>
<accession>A0A1J9R054</accession>
<reference evidence="1 2" key="1">
    <citation type="submission" date="2015-08" db="EMBL/GenBank/DDBJ databases">
        <title>Emmonsia species relationships and genome sequence.</title>
        <authorList>
            <person name="Cuomo C.A."/>
            <person name="Schwartz I.S."/>
            <person name="Kenyon C."/>
            <person name="De Hoog G.S."/>
            <person name="Govender N.P."/>
            <person name="Botha A."/>
            <person name="Moreno L."/>
            <person name="De Vries M."/>
            <person name="Munoz J.F."/>
            <person name="Stielow J.B."/>
        </authorList>
    </citation>
    <scope>NUCLEOTIDE SEQUENCE [LARGE SCALE GENOMIC DNA]</scope>
    <source>
        <strain evidence="1 2">EI222</strain>
    </source>
</reference>
<dbReference type="AlphaFoldDB" id="A0A1J9R054"/>
<comment type="caution">
    <text evidence="1">The sequence shown here is derived from an EMBL/GenBank/DDBJ whole genome shotgun (WGS) entry which is preliminary data.</text>
</comment>
<dbReference type="Proteomes" id="UP000242791">
    <property type="component" value="Unassembled WGS sequence"/>
</dbReference>
<proteinExistence type="predicted"/>
<evidence type="ECO:0000313" key="2">
    <source>
        <dbReference type="Proteomes" id="UP000242791"/>
    </source>
</evidence>
<organism evidence="1 2">
    <name type="scientific">Blastomyces percursus</name>
    <dbReference type="NCBI Taxonomy" id="1658174"/>
    <lineage>
        <taxon>Eukaryota</taxon>
        <taxon>Fungi</taxon>
        <taxon>Dikarya</taxon>
        <taxon>Ascomycota</taxon>
        <taxon>Pezizomycotina</taxon>
        <taxon>Eurotiomycetes</taxon>
        <taxon>Eurotiomycetidae</taxon>
        <taxon>Onygenales</taxon>
        <taxon>Ajellomycetaceae</taxon>
        <taxon>Blastomyces</taxon>
    </lineage>
</organism>
<evidence type="ECO:0000313" key="1">
    <source>
        <dbReference type="EMBL" id="OJD21420.1"/>
    </source>
</evidence>